<organism evidence="4 5">
    <name type="scientific">Granulicella sibirica</name>
    <dbReference type="NCBI Taxonomy" id="2479048"/>
    <lineage>
        <taxon>Bacteria</taxon>
        <taxon>Pseudomonadati</taxon>
        <taxon>Acidobacteriota</taxon>
        <taxon>Terriglobia</taxon>
        <taxon>Terriglobales</taxon>
        <taxon>Acidobacteriaceae</taxon>
        <taxon>Granulicella</taxon>
    </lineage>
</organism>
<evidence type="ECO:0000313" key="5">
    <source>
        <dbReference type="Proteomes" id="UP000289437"/>
    </source>
</evidence>
<evidence type="ECO:0000256" key="2">
    <source>
        <dbReference type="SAM" id="SignalP"/>
    </source>
</evidence>
<reference evidence="4 5" key="1">
    <citation type="submission" date="2018-11" db="EMBL/GenBank/DDBJ databases">
        <authorList>
            <person name="Mardanov A.V."/>
            <person name="Ravin N.V."/>
            <person name="Dedysh S.N."/>
        </authorList>
    </citation>
    <scope>NUCLEOTIDE SEQUENCE [LARGE SCALE GENOMIC DNA]</scope>
    <source>
        <strain evidence="4 5">AF10</strain>
    </source>
</reference>
<proteinExistence type="predicted"/>
<dbReference type="Pfam" id="PF07593">
    <property type="entry name" value="UnbV_ASPIC"/>
    <property type="match status" value="1"/>
</dbReference>
<dbReference type="PANTHER" id="PTHR16026">
    <property type="entry name" value="CARTILAGE ACIDIC PROTEIN 1"/>
    <property type="match status" value="1"/>
</dbReference>
<dbReference type="Proteomes" id="UP000289437">
    <property type="component" value="Unassembled WGS sequence"/>
</dbReference>
<keyword evidence="1 2" id="KW-0732">Signal</keyword>
<accession>A0A4Q0SZ25</accession>
<dbReference type="SUPFAM" id="SSF69318">
    <property type="entry name" value="Integrin alpha N-terminal domain"/>
    <property type="match status" value="2"/>
</dbReference>
<name>A0A4Q0SZ25_9BACT</name>
<dbReference type="InterPro" id="IPR013517">
    <property type="entry name" value="FG-GAP"/>
</dbReference>
<dbReference type="OrthoDB" id="1488578at2"/>
<keyword evidence="5" id="KW-1185">Reference proteome</keyword>
<dbReference type="RefSeq" id="WP_128915217.1">
    <property type="nucleotide sequence ID" value="NZ_RDSM01000004.1"/>
</dbReference>
<reference evidence="5" key="2">
    <citation type="submission" date="2019-02" db="EMBL/GenBank/DDBJ databases">
        <title>Granulicella sibirica sp. nov., a psychrotolerant acidobacterium isolated from an organic soil layer in forested tundra, West Siberia.</title>
        <authorList>
            <person name="Oshkin I.Y."/>
            <person name="Kulichevskaya I.S."/>
            <person name="Rijpstra W.I.C."/>
            <person name="Sinninghe Damste J.S."/>
            <person name="Rakitin A.L."/>
            <person name="Ravin N.V."/>
            <person name="Dedysh S.N."/>
        </authorList>
    </citation>
    <scope>NUCLEOTIDE SEQUENCE [LARGE SCALE GENOMIC DNA]</scope>
    <source>
        <strain evidence="5">AF10</strain>
    </source>
</reference>
<dbReference type="InterPro" id="IPR028994">
    <property type="entry name" value="Integrin_alpha_N"/>
</dbReference>
<comment type="caution">
    <text evidence="4">The sequence shown here is derived from an EMBL/GenBank/DDBJ whole genome shotgun (WGS) entry which is preliminary data.</text>
</comment>
<protein>
    <submittedName>
        <fullName evidence="4">ASPIC/UnbV domain protein</fullName>
    </submittedName>
</protein>
<dbReference type="AlphaFoldDB" id="A0A4Q0SZ25"/>
<evidence type="ECO:0000259" key="3">
    <source>
        <dbReference type="Pfam" id="PF07593"/>
    </source>
</evidence>
<dbReference type="InterPro" id="IPR027039">
    <property type="entry name" value="Crtac1"/>
</dbReference>
<dbReference type="Gene3D" id="2.130.10.130">
    <property type="entry name" value="Integrin alpha, N-terminal"/>
    <property type="match status" value="2"/>
</dbReference>
<gene>
    <name evidence="4" type="ORF">GRAN_4612</name>
</gene>
<dbReference type="Pfam" id="PF13517">
    <property type="entry name" value="FG-GAP_3"/>
    <property type="match status" value="4"/>
</dbReference>
<feature type="domain" description="ASPIC/UnbV" evidence="3">
    <location>
        <begin position="662"/>
        <end position="732"/>
    </location>
</feature>
<evidence type="ECO:0000256" key="1">
    <source>
        <dbReference type="ARBA" id="ARBA00022729"/>
    </source>
</evidence>
<dbReference type="InterPro" id="IPR011519">
    <property type="entry name" value="UnbV_ASPIC"/>
</dbReference>
<dbReference type="PANTHER" id="PTHR16026:SF0">
    <property type="entry name" value="CARTILAGE ACIDIC PROTEIN 1"/>
    <property type="match status" value="1"/>
</dbReference>
<feature type="signal peptide" evidence="2">
    <location>
        <begin position="1"/>
        <end position="19"/>
    </location>
</feature>
<evidence type="ECO:0000313" key="4">
    <source>
        <dbReference type="EMBL" id="RXH54316.1"/>
    </source>
</evidence>
<sequence length="747" mass="81433">MRTKLHSLLVCLVAMKLFAGERAGAQEMAMPAPMIGSVSLPAKGADTDPVYQSASTKRMAERLRSVFAATDWKLDPSKPGERVRYYSEMLRTQKLALREDSVVRQQLAREMLGAGDNEGAVRQLEEVRRRWTAANEMIPAENAKELGRWLATAYLRLGEQENCAHMHGQGACVFPLRASAVHQMPRGAQGAVRELTALLERDAKDTEAQWLLNIAYMQLGKYPQDVPAKWVIPPARFKSDAALPEFAEVAAGAGIDITSHAGGVVVEDFDGDGWLDVMVTSSGPLDQMHLFHNNGDGTFRDVTRRAGLIGETGGLNIVLTDYNNDGKPDVLVLRGGWWGKQGCYPMSLLRNNGDGTFDDVTEEAGLLSMHPTQTAAWADFDGDGWLDVMVGHESTASDPHPSQLFRNNRDGTFTEVGGASGLADLGFVKGVAWGDFNNDGRPDLYVSVMYGKNRLFRNDGKGKFTDVTAMAGVALQSNSFATWFFDYDNDGWPDLFVAGYSTAGTADVGAFEIGLPNHAEFPKLYRNMHDGTFKDVTAAMHMNRAILPMGANFGDLDNDGWLDVYLGTGDSTYQALLPNRMFRNAGGQRFEDVTTAGGFGHLQKGHGIVFADLRNVGLEDVFEEMGGAQTGDSYQSALYQNPGNGNHWVTVMLEGVKTNRAAFGARIDVTVKSGSGARHIYRTVGYGSSFGGNPLRQHVGIGTADRVEEIAVTWPVTGIVERIRGVQADRTYRMREGSGKLVPVVLH</sequence>
<feature type="chain" id="PRO_5020732756" evidence="2">
    <location>
        <begin position="20"/>
        <end position="747"/>
    </location>
</feature>
<dbReference type="EMBL" id="RDSM01000004">
    <property type="protein sequence ID" value="RXH54316.1"/>
    <property type="molecule type" value="Genomic_DNA"/>
</dbReference>